<comment type="caution">
    <text evidence="11">The sequence shown here is derived from an EMBL/GenBank/DDBJ whole genome shotgun (WGS) entry which is preliminary data.</text>
</comment>
<reference evidence="11" key="1">
    <citation type="submission" date="2022-12" db="EMBL/GenBank/DDBJ databases">
        <title>Chromosome-level genome assembly of the bean flower thrips Megalurothrips usitatus.</title>
        <authorList>
            <person name="Ma L."/>
            <person name="Liu Q."/>
            <person name="Li H."/>
            <person name="Cai W."/>
        </authorList>
    </citation>
    <scope>NUCLEOTIDE SEQUENCE</scope>
    <source>
        <strain evidence="11">Cailab_2022a</strain>
    </source>
</reference>
<keyword evidence="6" id="KW-0804">Transcription</keyword>
<accession>A0AAV7XEE0</accession>
<dbReference type="Proteomes" id="UP001075354">
    <property type="component" value="Chromosome 12"/>
</dbReference>
<evidence type="ECO:0000313" key="11">
    <source>
        <dbReference type="EMBL" id="KAJ1522164.1"/>
    </source>
</evidence>
<evidence type="ECO:0000256" key="3">
    <source>
        <dbReference type="ARBA" id="ARBA00013634"/>
    </source>
</evidence>
<evidence type="ECO:0000256" key="4">
    <source>
        <dbReference type="ARBA" id="ARBA00023015"/>
    </source>
</evidence>
<name>A0AAV7XEE0_9NEOP</name>
<organism evidence="11 12">
    <name type="scientific">Megalurothrips usitatus</name>
    <name type="common">bean blossom thrips</name>
    <dbReference type="NCBI Taxonomy" id="439358"/>
    <lineage>
        <taxon>Eukaryota</taxon>
        <taxon>Metazoa</taxon>
        <taxon>Ecdysozoa</taxon>
        <taxon>Arthropoda</taxon>
        <taxon>Hexapoda</taxon>
        <taxon>Insecta</taxon>
        <taxon>Pterygota</taxon>
        <taxon>Neoptera</taxon>
        <taxon>Paraneoptera</taxon>
        <taxon>Thysanoptera</taxon>
        <taxon>Terebrantia</taxon>
        <taxon>Thripoidea</taxon>
        <taxon>Thripidae</taxon>
        <taxon>Megalurothrips</taxon>
    </lineage>
</organism>
<dbReference type="PANTHER" id="PTHR13421">
    <property type="entry name" value="SNRNA-ACTIVATING PROTEIN COMPLEX SUBUNIT 3"/>
    <property type="match status" value="1"/>
</dbReference>
<dbReference type="GO" id="GO:0042795">
    <property type="term" value="P:snRNA transcription by RNA polymerase II"/>
    <property type="evidence" value="ECO:0007669"/>
    <property type="project" value="TreeGrafter"/>
</dbReference>
<evidence type="ECO:0000313" key="12">
    <source>
        <dbReference type="Proteomes" id="UP001075354"/>
    </source>
</evidence>
<evidence type="ECO:0000256" key="1">
    <source>
        <dbReference type="ARBA" id="ARBA00004123"/>
    </source>
</evidence>
<dbReference type="Pfam" id="PF12251">
    <property type="entry name" value="SNAPC3"/>
    <property type="match status" value="1"/>
</dbReference>
<evidence type="ECO:0000256" key="7">
    <source>
        <dbReference type="ARBA" id="ARBA00023242"/>
    </source>
</evidence>
<dbReference type="EMBL" id="JAPTSV010000012">
    <property type="protein sequence ID" value="KAJ1522164.1"/>
    <property type="molecule type" value="Genomic_DNA"/>
</dbReference>
<dbReference type="GO" id="GO:0001046">
    <property type="term" value="F:core promoter sequence-specific DNA binding"/>
    <property type="evidence" value="ECO:0007669"/>
    <property type="project" value="TreeGrafter"/>
</dbReference>
<comment type="function">
    <text evidence="8">Part of the SNAPc complex required for the transcription of both RNA polymerase II and III small-nuclear RNA genes. Binds to the proximal sequence element (PSE), a non-TATA-box basal promoter element common to these 2 types of genes. Recruits TBP and BRF2 to the U6 snRNA TATA box.</text>
</comment>
<evidence type="ECO:0000256" key="8">
    <source>
        <dbReference type="ARBA" id="ARBA00025193"/>
    </source>
</evidence>
<comment type="similarity">
    <text evidence="2">Belongs to the SNAPC3/SRD2 family.</text>
</comment>
<protein>
    <recommendedName>
        <fullName evidence="3">snRNA-activating protein complex subunit 3</fullName>
    </recommendedName>
    <alternativeName>
        <fullName evidence="10">Small nuclear RNA-activating complex polypeptide 3</fullName>
    </alternativeName>
</protein>
<evidence type="ECO:0000256" key="10">
    <source>
        <dbReference type="ARBA" id="ARBA00029606"/>
    </source>
</evidence>
<dbReference type="GO" id="GO:0005634">
    <property type="term" value="C:nucleus"/>
    <property type="evidence" value="ECO:0007669"/>
    <property type="project" value="UniProtKB-SubCell"/>
</dbReference>
<gene>
    <name evidence="11" type="ORF">ONE63_002475</name>
</gene>
<keyword evidence="4" id="KW-0805">Transcription regulation</keyword>
<evidence type="ECO:0000256" key="2">
    <source>
        <dbReference type="ARBA" id="ARBA00010410"/>
    </source>
</evidence>
<dbReference type="InterPro" id="IPR022042">
    <property type="entry name" value="snRNA-activating_su3"/>
</dbReference>
<dbReference type="GO" id="GO:0003681">
    <property type="term" value="F:bent DNA binding"/>
    <property type="evidence" value="ECO:0007669"/>
    <property type="project" value="TreeGrafter"/>
</dbReference>
<proteinExistence type="inferred from homology"/>
<dbReference type="GO" id="GO:0019185">
    <property type="term" value="C:snRNA-activating protein complex"/>
    <property type="evidence" value="ECO:0007669"/>
    <property type="project" value="TreeGrafter"/>
</dbReference>
<evidence type="ECO:0000256" key="5">
    <source>
        <dbReference type="ARBA" id="ARBA00023125"/>
    </source>
</evidence>
<keyword evidence="12" id="KW-1185">Reference proteome</keyword>
<comment type="subcellular location">
    <subcellularLocation>
        <location evidence="1">Nucleus</location>
    </subcellularLocation>
</comment>
<dbReference type="AlphaFoldDB" id="A0AAV7XEE0"/>
<dbReference type="GO" id="GO:0000978">
    <property type="term" value="F:RNA polymerase II cis-regulatory region sequence-specific DNA binding"/>
    <property type="evidence" value="ECO:0007669"/>
    <property type="project" value="TreeGrafter"/>
</dbReference>
<keyword evidence="7" id="KW-0539">Nucleus</keyword>
<dbReference type="GO" id="GO:0001006">
    <property type="term" value="F:RNA polymerase III type 3 promoter sequence-specific DNA binding"/>
    <property type="evidence" value="ECO:0007669"/>
    <property type="project" value="TreeGrafter"/>
</dbReference>
<keyword evidence="5" id="KW-0238">DNA-binding</keyword>
<evidence type="ECO:0000256" key="9">
    <source>
        <dbReference type="ARBA" id="ARBA00025958"/>
    </source>
</evidence>
<comment type="subunit">
    <text evidence="9">Part of the SNAPc complex composed of 5 subunits: SNAPC1, SNAPC2, SNAPC3, SNAPC4 and SNAPC5. SNAPC3 interacts with SNAPC1.</text>
</comment>
<dbReference type="PANTHER" id="PTHR13421:SF16">
    <property type="entry name" value="SNRNA-ACTIVATING PROTEIN COMPLEX SUBUNIT 3"/>
    <property type="match status" value="1"/>
</dbReference>
<dbReference type="GO" id="GO:0042796">
    <property type="term" value="P:snRNA transcription by RNA polymerase III"/>
    <property type="evidence" value="ECO:0007669"/>
    <property type="project" value="TreeGrafter"/>
</dbReference>
<sequence length="392" mass="45325">MEKIYRCGELDYTSDLICLRDFFNDASLQHHPLVTGCMDSEGNKLPDNVCREKMMNTMGSALTDSEFSDLEAICSADHFKIPDSQQVQFDFEQQHSMYVKAKIPTDSEFETHKKIKSRGRIHERHLKYTGTVWLVTKKNSGKNSDDTVLTPGSALLVVVRVYAPFRHNIGKRNHRIAVGCQEILVLGSQTLADLRDSFSCSADNIICQDLSSNPFSKSKELAKDKYKSGLFYLEQKFYDDMRHESNIEYSEQILKWAKEKHLNLGGRARMEDTRIIDLTVKLGYPYLYQHQGNCEHLFCFSDVRLIHQSDVLKMSRYPLLRSLSRQHSRYCMLCGHYLAKWVTVGNARVPHDPCYFCQACFISYNYINKRKIGDFAAYPFSDTAPEFFVERK</sequence>
<evidence type="ECO:0000256" key="6">
    <source>
        <dbReference type="ARBA" id="ARBA00023163"/>
    </source>
</evidence>